<comment type="caution">
    <text evidence="1">The sequence shown here is derived from an EMBL/GenBank/DDBJ whole genome shotgun (WGS) entry which is preliminary data.</text>
</comment>
<accession>A0A7C9IYH4</accession>
<organism evidence="1 2">
    <name type="scientific">Malikia spinosa</name>
    <dbReference type="NCBI Taxonomy" id="86180"/>
    <lineage>
        <taxon>Bacteria</taxon>
        <taxon>Pseudomonadati</taxon>
        <taxon>Pseudomonadota</taxon>
        <taxon>Betaproteobacteria</taxon>
        <taxon>Burkholderiales</taxon>
        <taxon>Comamonadaceae</taxon>
        <taxon>Malikia</taxon>
    </lineage>
</organism>
<dbReference type="EMBL" id="VYSB01000013">
    <property type="protein sequence ID" value="MYZ52932.1"/>
    <property type="molecule type" value="Genomic_DNA"/>
</dbReference>
<gene>
    <name evidence="1" type="ORF">F5985_12485</name>
</gene>
<proteinExistence type="predicted"/>
<reference evidence="1 2" key="1">
    <citation type="submission" date="2019-09" db="EMBL/GenBank/DDBJ databases">
        <title>Identification of Malikia spinosa a prominent benzene-, toluene-, and ethylbenzene-degrading bacterium: enrichment, isolation and whole genome sequencing.</title>
        <authorList>
            <person name="Tancsics A."/>
            <person name="Revesz F."/>
            <person name="Kriszt B."/>
        </authorList>
    </citation>
    <scope>NUCLEOTIDE SEQUENCE [LARGE SCALE GENOMIC DNA]</scope>
    <source>
        <strain evidence="1 2">AB6</strain>
    </source>
</reference>
<dbReference type="RefSeq" id="WP_161125642.1">
    <property type="nucleotide sequence ID" value="NZ_VYSB01000013.1"/>
</dbReference>
<dbReference type="Proteomes" id="UP000481947">
    <property type="component" value="Unassembled WGS sequence"/>
</dbReference>
<sequence length="90" mass="9676">MDVITRNGNQSGVMLSLEDCQAVQDTAGLCRCRLDCEMVERINKLIKEVQPSFGLVSGSQRLLTSPGGQSKTATRVETGIDSLRSAFAAD</sequence>
<name>A0A7C9IYH4_9BURK</name>
<evidence type="ECO:0000313" key="2">
    <source>
        <dbReference type="Proteomes" id="UP000481947"/>
    </source>
</evidence>
<evidence type="ECO:0000313" key="1">
    <source>
        <dbReference type="EMBL" id="MYZ52932.1"/>
    </source>
</evidence>
<dbReference type="AlphaFoldDB" id="A0A7C9IYH4"/>
<protein>
    <submittedName>
        <fullName evidence="1">Uncharacterized protein</fullName>
    </submittedName>
</protein>